<keyword evidence="4" id="KW-0158">Chromosome</keyword>
<feature type="region of interest" description="Disordered" evidence="15">
    <location>
        <begin position="70"/>
        <end position="194"/>
    </location>
</feature>
<feature type="compositionally biased region" description="Basic and acidic residues" evidence="15">
    <location>
        <begin position="150"/>
        <end position="166"/>
    </location>
</feature>
<dbReference type="Pfam" id="PF23406">
    <property type="entry name" value="ZNF380_CC"/>
    <property type="match status" value="1"/>
</dbReference>
<evidence type="ECO:0000256" key="8">
    <source>
        <dbReference type="ARBA" id="ARBA00022771"/>
    </source>
</evidence>
<dbReference type="OrthoDB" id="77607at2759"/>
<feature type="compositionally biased region" description="Basic and acidic residues" evidence="15">
    <location>
        <begin position="99"/>
        <end position="114"/>
    </location>
</feature>
<protein>
    <recommendedName>
        <fullName evidence="3">Zinc finger protein 830</fullName>
    </recommendedName>
    <alternativeName>
        <fullName evidence="14">Coiled-coil domain-containing protein 16</fullName>
    </alternativeName>
</protein>
<dbReference type="Pfam" id="PF12874">
    <property type="entry name" value="zf-met"/>
    <property type="match status" value="1"/>
</dbReference>
<evidence type="ECO:0000256" key="9">
    <source>
        <dbReference type="ARBA" id="ARBA00022776"/>
    </source>
</evidence>
<dbReference type="InterPro" id="IPR036236">
    <property type="entry name" value="Znf_C2H2_sf"/>
</dbReference>
<dbReference type="GO" id="GO:0033314">
    <property type="term" value="P:mitotic DNA replication checkpoint signaling"/>
    <property type="evidence" value="ECO:0007669"/>
    <property type="project" value="TreeGrafter"/>
</dbReference>
<evidence type="ECO:0000256" key="11">
    <source>
        <dbReference type="ARBA" id="ARBA00023054"/>
    </source>
</evidence>
<evidence type="ECO:0000256" key="7">
    <source>
        <dbReference type="ARBA" id="ARBA00022723"/>
    </source>
</evidence>
<proteinExistence type="predicted"/>
<dbReference type="InterPro" id="IPR059039">
    <property type="entry name" value="ZNF380_CC"/>
</dbReference>
<evidence type="ECO:0000256" key="13">
    <source>
        <dbReference type="ARBA" id="ARBA00023306"/>
    </source>
</evidence>
<dbReference type="InterPro" id="IPR040050">
    <property type="entry name" value="ZNF830-like"/>
</dbReference>
<evidence type="ECO:0000313" key="18">
    <source>
        <dbReference type="EMBL" id="GAN06311.1"/>
    </source>
</evidence>
<dbReference type="STRING" id="91626.A0A0C9M7X7"/>
<evidence type="ECO:0000256" key="5">
    <source>
        <dbReference type="ARBA" id="ARBA00022473"/>
    </source>
</evidence>
<evidence type="ECO:0000256" key="6">
    <source>
        <dbReference type="ARBA" id="ARBA00022618"/>
    </source>
</evidence>
<keyword evidence="8" id="KW-0863">Zinc-finger</keyword>
<evidence type="ECO:0000256" key="15">
    <source>
        <dbReference type="SAM" id="MobiDB-lite"/>
    </source>
</evidence>
<keyword evidence="11" id="KW-0175">Coiled coil</keyword>
<gene>
    <name evidence="18" type="ORF">MAM1_0119d05792</name>
</gene>
<organism evidence="18">
    <name type="scientific">Mucor ambiguus</name>
    <dbReference type="NCBI Taxonomy" id="91626"/>
    <lineage>
        <taxon>Eukaryota</taxon>
        <taxon>Fungi</taxon>
        <taxon>Fungi incertae sedis</taxon>
        <taxon>Mucoromycota</taxon>
        <taxon>Mucoromycotina</taxon>
        <taxon>Mucoromycetes</taxon>
        <taxon>Mucorales</taxon>
        <taxon>Mucorineae</taxon>
        <taxon>Mucoraceae</taxon>
        <taxon>Mucor</taxon>
    </lineage>
</organism>
<comment type="subcellular location">
    <subcellularLocation>
        <location evidence="1">Chromosome</location>
    </subcellularLocation>
    <subcellularLocation>
        <location evidence="2">Nucleus speckle</location>
    </subcellularLocation>
</comment>
<keyword evidence="12" id="KW-0539">Nucleus</keyword>
<evidence type="ECO:0000256" key="1">
    <source>
        <dbReference type="ARBA" id="ARBA00004286"/>
    </source>
</evidence>
<dbReference type="InterPro" id="IPR013087">
    <property type="entry name" value="Znf_C2H2_type"/>
</dbReference>
<evidence type="ECO:0000256" key="3">
    <source>
        <dbReference type="ARBA" id="ARBA00017358"/>
    </source>
</evidence>
<feature type="compositionally biased region" description="Acidic residues" evidence="15">
    <location>
        <begin position="300"/>
        <end position="315"/>
    </location>
</feature>
<accession>A0A0C9M7X7</accession>
<evidence type="ECO:0000313" key="19">
    <source>
        <dbReference type="Proteomes" id="UP000053815"/>
    </source>
</evidence>
<dbReference type="GO" id="GO:0003676">
    <property type="term" value="F:nucleic acid binding"/>
    <property type="evidence" value="ECO:0007669"/>
    <property type="project" value="InterPro"/>
</dbReference>
<dbReference type="GO" id="GO:0044773">
    <property type="term" value="P:mitotic DNA damage checkpoint signaling"/>
    <property type="evidence" value="ECO:0007669"/>
    <property type="project" value="TreeGrafter"/>
</dbReference>
<dbReference type="EMBL" id="DF836408">
    <property type="protein sequence ID" value="GAN06311.1"/>
    <property type="molecule type" value="Genomic_DNA"/>
</dbReference>
<dbReference type="GO" id="GO:0033260">
    <property type="term" value="P:nuclear DNA replication"/>
    <property type="evidence" value="ECO:0007669"/>
    <property type="project" value="TreeGrafter"/>
</dbReference>
<evidence type="ECO:0000256" key="10">
    <source>
        <dbReference type="ARBA" id="ARBA00022833"/>
    </source>
</evidence>
<keyword evidence="6" id="KW-0132">Cell division</keyword>
<evidence type="ECO:0000256" key="2">
    <source>
        <dbReference type="ARBA" id="ARBA00004324"/>
    </source>
</evidence>
<keyword evidence="5" id="KW-0217">Developmental protein</keyword>
<evidence type="ECO:0000259" key="16">
    <source>
        <dbReference type="Pfam" id="PF12874"/>
    </source>
</evidence>
<dbReference type="GO" id="GO:0008270">
    <property type="term" value="F:zinc ion binding"/>
    <property type="evidence" value="ECO:0007669"/>
    <property type="project" value="UniProtKB-KW"/>
</dbReference>
<feature type="domain" description="C2H2-type" evidence="16">
    <location>
        <begin position="38"/>
        <end position="61"/>
    </location>
</feature>
<dbReference type="Proteomes" id="UP000053815">
    <property type="component" value="Unassembled WGS sequence"/>
</dbReference>
<feature type="domain" description="ZNF380 coiled-coil" evidence="17">
    <location>
        <begin position="168"/>
        <end position="251"/>
    </location>
</feature>
<keyword evidence="19" id="KW-1185">Reference proteome</keyword>
<dbReference type="Gene3D" id="3.30.160.60">
    <property type="entry name" value="Classic Zinc Finger"/>
    <property type="match status" value="1"/>
</dbReference>
<keyword evidence="7" id="KW-0479">Metal-binding</keyword>
<feature type="region of interest" description="Disordered" evidence="15">
    <location>
        <begin position="251"/>
        <end position="321"/>
    </location>
</feature>
<dbReference type="SUPFAM" id="SSF57667">
    <property type="entry name" value="beta-beta-alpha zinc fingers"/>
    <property type="match status" value="1"/>
</dbReference>
<evidence type="ECO:0000256" key="12">
    <source>
        <dbReference type="ARBA" id="ARBA00023242"/>
    </source>
</evidence>
<dbReference type="PANTHER" id="PTHR13278:SF0">
    <property type="entry name" value="ZINC FINGER PROTEIN 830"/>
    <property type="match status" value="1"/>
</dbReference>
<keyword evidence="9" id="KW-0498">Mitosis</keyword>
<dbReference type="PANTHER" id="PTHR13278">
    <property type="entry name" value="ZINC FINGER PROTEIN 830"/>
    <property type="match status" value="1"/>
</dbReference>
<dbReference type="GO" id="GO:0005681">
    <property type="term" value="C:spliceosomal complex"/>
    <property type="evidence" value="ECO:0007669"/>
    <property type="project" value="InterPro"/>
</dbReference>
<reference evidence="18" key="1">
    <citation type="submission" date="2014-09" db="EMBL/GenBank/DDBJ databases">
        <title>Draft genome sequence of an oleaginous Mucoromycotina fungus Mucor ambiguus NBRC6742.</title>
        <authorList>
            <person name="Takeda I."/>
            <person name="Yamane N."/>
            <person name="Morita T."/>
            <person name="Tamano K."/>
            <person name="Machida M."/>
            <person name="Baker S."/>
            <person name="Koike H."/>
        </authorList>
    </citation>
    <scope>NUCLEOTIDE SEQUENCE</scope>
    <source>
        <strain evidence="18">NBRC 6742</strain>
    </source>
</reference>
<feature type="compositionally biased region" description="Acidic residues" evidence="15">
    <location>
        <begin position="116"/>
        <end position="130"/>
    </location>
</feature>
<dbReference type="AlphaFoldDB" id="A0A0C9M7X7"/>
<evidence type="ECO:0000259" key="17">
    <source>
        <dbReference type="Pfam" id="PF23406"/>
    </source>
</evidence>
<name>A0A0C9M7X7_9FUNG</name>
<keyword evidence="13" id="KW-0131">Cell cycle</keyword>
<sequence>MPPKADVRRLLKKQQQERTKVAKITHPFAKYDQANRLVCVVCNSHVKSESVWQAHLGSQLHRDNIQKLKELKQQQQQQQQLKRRATSPSPPALSTQPSDSKRMRIDEEQNRQDIELSQDESDQEQEDEEMGLPADFFDKQEDTGEEEDIPKEVEEAPAANDKKDSKSLPSGFFDDPEEEARVQGTLAPEDQAKADLEKDAEMFNEAMMDVTEESKQVQEEDDEAFWEERHLDMTREQAIFDSRVEKLKQLRQTGQTRMAIDEQHVAEEYDDDDNDIKTGLKSSVRQVLKSKPTKQVASMFDDEDSDDDDDDDEEDWRAQQL</sequence>
<evidence type="ECO:0000256" key="14">
    <source>
        <dbReference type="ARBA" id="ARBA00030672"/>
    </source>
</evidence>
<keyword evidence="10" id="KW-0862">Zinc</keyword>
<evidence type="ECO:0000256" key="4">
    <source>
        <dbReference type="ARBA" id="ARBA00022454"/>
    </source>
</evidence>